<evidence type="ECO:0000256" key="4">
    <source>
        <dbReference type="RuleBase" id="RU000669"/>
    </source>
</evidence>
<dbReference type="CDD" id="cd11380">
    <property type="entry name" value="Ribosomal_S8e_like"/>
    <property type="match status" value="1"/>
</dbReference>
<evidence type="ECO:0000256" key="5">
    <source>
        <dbReference type="SAM" id="MobiDB-lite"/>
    </source>
</evidence>
<evidence type="ECO:0000313" key="7">
    <source>
        <dbReference type="Proteomes" id="UP001438707"/>
    </source>
</evidence>
<dbReference type="PROSITE" id="PS01193">
    <property type="entry name" value="RIBOSOMAL_S8E"/>
    <property type="match status" value="1"/>
</dbReference>
<dbReference type="EMBL" id="JALJOS010000002">
    <property type="protein sequence ID" value="KAK9843239.1"/>
    <property type="molecule type" value="Genomic_DNA"/>
</dbReference>
<dbReference type="FunFam" id="3.10.290.70:FF:000003">
    <property type="entry name" value="40S ribosomal protein S8"/>
    <property type="match status" value="1"/>
</dbReference>
<dbReference type="GO" id="GO:0006412">
    <property type="term" value="P:translation"/>
    <property type="evidence" value="ECO:0007669"/>
    <property type="project" value="InterPro"/>
</dbReference>
<dbReference type="GO" id="GO:0005840">
    <property type="term" value="C:ribosome"/>
    <property type="evidence" value="ECO:0007669"/>
    <property type="project" value="UniProtKB-KW"/>
</dbReference>
<keyword evidence="3 4" id="KW-0687">Ribonucleoprotein</keyword>
<feature type="region of interest" description="Disordered" evidence="5">
    <location>
        <begin position="1"/>
        <end position="25"/>
    </location>
</feature>
<dbReference type="GO" id="GO:1990904">
    <property type="term" value="C:ribonucleoprotein complex"/>
    <property type="evidence" value="ECO:0007669"/>
    <property type="project" value="UniProtKB-KW"/>
</dbReference>
<dbReference type="Gene3D" id="3.10.290.70">
    <property type="match status" value="1"/>
</dbReference>
<dbReference type="InterPro" id="IPR001047">
    <property type="entry name" value="Ribosomal_eS8"/>
</dbReference>
<gene>
    <name evidence="6" type="ORF">WJX74_009121</name>
</gene>
<keyword evidence="2 4" id="KW-0689">Ribosomal protein</keyword>
<organism evidence="6 7">
    <name type="scientific">Apatococcus lobatus</name>
    <dbReference type="NCBI Taxonomy" id="904363"/>
    <lineage>
        <taxon>Eukaryota</taxon>
        <taxon>Viridiplantae</taxon>
        <taxon>Chlorophyta</taxon>
        <taxon>core chlorophytes</taxon>
        <taxon>Trebouxiophyceae</taxon>
        <taxon>Chlorellales</taxon>
        <taxon>Chlorellaceae</taxon>
        <taxon>Apatococcus</taxon>
    </lineage>
</organism>
<accession>A0AAW1SAG9</accession>
<reference evidence="6 7" key="1">
    <citation type="journal article" date="2024" name="Nat. Commun.">
        <title>Phylogenomics reveals the evolutionary origins of lichenization in chlorophyte algae.</title>
        <authorList>
            <person name="Puginier C."/>
            <person name="Libourel C."/>
            <person name="Otte J."/>
            <person name="Skaloud P."/>
            <person name="Haon M."/>
            <person name="Grisel S."/>
            <person name="Petersen M."/>
            <person name="Berrin J.G."/>
            <person name="Delaux P.M."/>
            <person name="Dal Grande F."/>
            <person name="Keller J."/>
        </authorList>
    </citation>
    <scope>NUCLEOTIDE SEQUENCE [LARGE SCALE GENOMIC DNA]</scope>
    <source>
        <strain evidence="6 7">SAG 2145</strain>
    </source>
</reference>
<protein>
    <recommendedName>
        <fullName evidence="4">40S ribosomal protein S8</fullName>
    </recommendedName>
</protein>
<evidence type="ECO:0000256" key="3">
    <source>
        <dbReference type="ARBA" id="ARBA00023274"/>
    </source>
</evidence>
<dbReference type="Pfam" id="PF01201">
    <property type="entry name" value="Ribosomal_S8e"/>
    <property type="match status" value="1"/>
</dbReference>
<comment type="similarity">
    <text evidence="1 4">Belongs to the eukaryotic ribosomal protein eS8 family.</text>
</comment>
<dbReference type="AlphaFoldDB" id="A0AAW1SAG9"/>
<dbReference type="InterPro" id="IPR022309">
    <property type="entry name" value="Ribosomal_Se8/biogenesis_NSA2"/>
</dbReference>
<dbReference type="NCBIfam" id="TIGR00307">
    <property type="entry name" value="eS8"/>
    <property type="match status" value="1"/>
</dbReference>
<dbReference type="InterPro" id="IPR018283">
    <property type="entry name" value="Ribosomal_eS8_CS"/>
</dbReference>
<dbReference type="FunFam" id="1.10.168.20:FF:000001">
    <property type="entry name" value="40S ribosomal protein S8"/>
    <property type="match status" value="1"/>
</dbReference>
<dbReference type="InterPro" id="IPR042563">
    <property type="entry name" value="Ribosomal_protein_eS8_euk"/>
</dbReference>
<dbReference type="Proteomes" id="UP001438707">
    <property type="component" value="Unassembled WGS sequence"/>
</dbReference>
<feature type="compositionally biased region" description="Basic residues" evidence="5">
    <location>
        <begin position="8"/>
        <end position="25"/>
    </location>
</feature>
<evidence type="ECO:0000256" key="1">
    <source>
        <dbReference type="ARBA" id="ARBA00005257"/>
    </source>
</evidence>
<keyword evidence="7" id="KW-1185">Reference proteome</keyword>
<sequence>MGISRDSLHKRRLTGGKQAKWRKKRKYELGRQPANTKLSTVNVTVRPVRVRGGNLKFRALRLDAGNFSWGSEAVTRKTRILDVVYNASNNELVRTQTLVKNAIVQIDATPFRQWYHQHYGVEVGLKKRGGPQGGASIEDATNQEVKRSNHLQRKIKERNADRTIEQAVDDQFATGRLYACISSRPGQCGRADGFIIEGKELEFYVRRMQRKKGKGGS</sequence>
<dbReference type="Gene3D" id="1.10.168.20">
    <property type="entry name" value="Ribosomal protein S8e, subdomain"/>
    <property type="match status" value="1"/>
</dbReference>
<proteinExistence type="inferred from homology"/>
<dbReference type="PANTHER" id="PTHR10394">
    <property type="entry name" value="40S RIBOSOMAL PROTEIN S8"/>
    <property type="match status" value="1"/>
</dbReference>
<evidence type="ECO:0000313" key="6">
    <source>
        <dbReference type="EMBL" id="KAK9843239.1"/>
    </source>
</evidence>
<evidence type="ECO:0000256" key="2">
    <source>
        <dbReference type="ARBA" id="ARBA00022980"/>
    </source>
</evidence>
<dbReference type="GO" id="GO:0003735">
    <property type="term" value="F:structural constituent of ribosome"/>
    <property type="evidence" value="ECO:0007669"/>
    <property type="project" value="InterPro"/>
</dbReference>
<comment type="caution">
    <text evidence="6">The sequence shown here is derived from an EMBL/GenBank/DDBJ whole genome shotgun (WGS) entry which is preliminary data.</text>
</comment>
<name>A0AAW1SAG9_9CHLO</name>